<comment type="function">
    <text evidence="3">Involved in the assembly of C/D box small nucleolar ribonucleoprotein (snoRNP) particles. Recruits the SWI/SNF complex to the core promoter of rRNA genes and enhances pre-rRNA transcription. Mediates interaction of TELO2 with the R2TP complex which is necessary for the stability of MTOR and SMG1. Positively regulates the assembly and activity of the mTORC1 complex.</text>
</comment>
<keyword evidence="7" id="KW-1185">Reference proteome</keyword>
<dbReference type="Pfam" id="PF18201">
    <property type="entry name" value="PIH1_CS"/>
    <property type="match status" value="1"/>
</dbReference>
<dbReference type="Pfam" id="PF08190">
    <property type="entry name" value="PIH1"/>
    <property type="match status" value="1"/>
</dbReference>
<dbReference type="GO" id="GO:0000492">
    <property type="term" value="P:box C/D snoRNP assembly"/>
    <property type="evidence" value="ECO:0007669"/>
    <property type="project" value="TreeGrafter"/>
</dbReference>
<gene>
    <name evidence="6" type="ORF">GDO81_013820</name>
</gene>
<dbReference type="AlphaFoldDB" id="A0AAV7B5U2"/>
<evidence type="ECO:0000256" key="1">
    <source>
        <dbReference type="ARBA" id="ARBA00008511"/>
    </source>
</evidence>
<dbReference type="Proteomes" id="UP000824782">
    <property type="component" value="Unassembled WGS sequence"/>
</dbReference>
<dbReference type="InterPro" id="IPR012981">
    <property type="entry name" value="PIH1_N"/>
</dbReference>
<dbReference type="GO" id="GO:1990904">
    <property type="term" value="C:ribonucleoprotein complex"/>
    <property type="evidence" value="ECO:0007669"/>
    <property type="project" value="TreeGrafter"/>
</dbReference>
<proteinExistence type="inferred from homology"/>
<dbReference type="InterPro" id="IPR050734">
    <property type="entry name" value="PIH1/Kintoun_subfamily"/>
</dbReference>
<comment type="similarity">
    <text evidence="1">Belongs to the PIH1 family.</text>
</comment>
<evidence type="ECO:0000259" key="5">
    <source>
        <dbReference type="Pfam" id="PF18201"/>
    </source>
</evidence>
<comment type="caution">
    <text evidence="6">The sequence shown here is derived from an EMBL/GenBank/DDBJ whole genome shotgun (WGS) entry which is preliminary data.</text>
</comment>
<reference evidence="6" key="1">
    <citation type="thesis" date="2020" institute="ProQuest LLC" country="789 East Eisenhower Parkway, Ann Arbor, MI, USA">
        <title>Comparative Genomics and Chromosome Evolution.</title>
        <authorList>
            <person name="Mudd A.B."/>
        </authorList>
    </citation>
    <scope>NUCLEOTIDE SEQUENCE</scope>
    <source>
        <strain evidence="6">237g6f4</strain>
        <tissue evidence="6">Blood</tissue>
    </source>
</reference>
<dbReference type="PANTHER" id="PTHR22997">
    <property type="entry name" value="PIH1 DOMAIN-CONTAINING PROTEIN 1"/>
    <property type="match status" value="1"/>
</dbReference>
<dbReference type="InterPro" id="IPR041442">
    <property type="entry name" value="PIH1D1/2/3_CS-like"/>
</dbReference>
<protein>
    <recommendedName>
        <fullName evidence="2">PIH1 domain-containing protein 1</fullName>
    </recommendedName>
</protein>
<evidence type="ECO:0000259" key="4">
    <source>
        <dbReference type="Pfam" id="PF08190"/>
    </source>
</evidence>
<evidence type="ECO:0000313" key="6">
    <source>
        <dbReference type="EMBL" id="KAG8567888.1"/>
    </source>
</evidence>
<dbReference type="GO" id="GO:0006364">
    <property type="term" value="P:rRNA processing"/>
    <property type="evidence" value="ECO:0007669"/>
    <property type="project" value="TreeGrafter"/>
</dbReference>
<accession>A0AAV7B5U2</accession>
<evidence type="ECO:0000256" key="2">
    <source>
        <dbReference type="ARBA" id="ARBA00040540"/>
    </source>
</evidence>
<organism evidence="6 7">
    <name type="scientific">Engystomops pustulosus</name>
    <name type="common">Tungara frog</name>
    <name type="synonym">Physalaemus pustulosus</name>
    <dbReference type="NCBI Taxonomy" id="76066"/>
    <lineage>
        <taxon>Eukaryota</taxon>
        <taxon>Metazoa</taxon>
        <taxon>Chordata</taxon>
        <taxon>Craniata</taxon>
        <taxon>Vertebrata</taxon>
        <taxon>Euteleostomi</taxon>
        <taxon>Amphibia</taxon>
        <taxon>Batrachia</taxon>
        <taxon>Anura</taxon>
        <taxon>Neobatrachia</taxon>
        <taxon>Hyloidea</taxon>
        <taxon>Leptodactylidae</taxon>
        <taxon>Leiuperinae</taxon>
        <taxon>Engystomops</taxon>
    </lineage>
</organism>
<dbReference type="PANTHER" id="PTHR22997:SF0">
    <property type="entry name" value="PIH1 DOMAIN-CONTAINING PROTEIN 1"/>
    <property type="match status" value="1"/>
</dbReference>
<dbReference type="GO" id="GO:0097255">
    <property type="term" value="C:R2TP complex"/>
    <property type="evidence" value="ECO:0007669"/>
    <property type="project" value="TreeGrafter"/>
</dbReference>
<dbReference type="GO" id="GO:0005737">
    <property type="term" value="C:cytoplasm"/>
    <property type="evidence" value="ECO:0007669"/>
    <property type="project" value="TreeGrafter"/>
</dbReference>
<evidence type="ECO:0000256" key="3">
    <source>
        <dbReference type="ARBA" id="ARBA00046233"/>
    </source>
</evidence>
<evidence type="ECO:0000313" key="7">
    <source>
        <dbReference type="Proteomes" id="UP000824782"/>
    </source>
</evidence>
<name>A0AAV7B5U2_ENGPU</name>
<feature type="domain" description="PIH1D1/2/3 CS-like" evidence="5">
    <location>
        <begin position="222"/>
        <end position="286"/>
    </location>
</feature>
<dbReference type="EMBL" id="WNYA01000006">
    <property type="protein sequence ID" value="KAG8567888.1"/>
    <property type="molecule type" value="Genomic_DNA"/>
</dbReference>
<feature type="domain" description="PIH1 N-terminal" evidence="4">
    <location>
        <begin position="28"/>
        <end position="184"/>
    </location>
</feature>
<sequence>MESDKSLLSAELNADMEEALYEQMLMKAKQEIQNRLPNLPETKQIRPQPGFCIKTRTSKNAKIFINICKSNQIPAPPDLTEQELVSILESDDPSGYRVPMSLGEPHVEVDNSGSGCTAYDIVINNTFFEKTQVNELFREFFITVAMEGLENKYEMELSRDWRMLKNRKFMGSIFDQNIRTKSKPIIQEMDTRPSHLIPSKTLISEIESSPVKPDYTIVAEPHEGHPRFLVAEISLPKVSSSRSLVLDLGEDRIILVGRPDLYHLDIFIPYNIIQDQSGAQFNKDTKVRQHYRSSRGIKNRLLKSTKCSVKIFNKFLELNNRTIIYVFNPTVIPAS</sequence>